<organism evidence="2 3">
    <name type="scientific">Variovorax dokdonensis</name>
    <dbReference type="NCBI Taxonomy" id="344883"/>
    <lineage>
        <taxon>Bacteria</taxon>
        <taxon>Pseudomonadati</taxon>
        <taxon>Pseudomonadota</taxon>
        <taxon>Betaproteobacteria</taxon>
        <taxon>Burkholderiales</taxon>
        <taxon>Comamonadaceae</taxon>
        <taxon>Variovorax</taxon>
    </lineage>
</organism>
<dbReference type="CDD" id="cd07247">
    <property type="entry name" value="SgaA_N_like"/>
    <property type="match status" value="1"/>
</dbReference>
<dbReference type="InterPro" id="IPR052164">
    <property type="entry name" value="Anthracycline_SecMetBiosynth"/>
</dbReference>
<dbReference type="Proteomes" id="UP001174908">
    <property type="component" value="Unassembled WGS sequence"/>
</dbReference>
<gene>
    <name evidence="2" type="ORF">QTH91_17640</name>
</gene>
<dbReference type="PANTHER" id="PTHR33993">
    <property type="entry name" value="GLYOXALASE-RELATED"/>
    <property type="match status" value="1"/>
</dbReference>
<dbReference type="Gene3D" id="3.10.180.10">
    <property type="entry name" value="2,3-Dihydroxybiphenyl 1,2-Dioxygenase, domain 1"/>
    <property type="match status" value="1"/>
</dbReference>
<protein>
    <submittedName>
        <fullName evidence="2">VOC family protein</fullName>
    </submittedName>
</protein>
<comment type="caution">
    <text evidence="2">The sequence shown here is derived from an EMBL/GenBank/DDBJ whole genome shotgun (WGS) entry which is preliminary data.</text>
</comment>
<dbReference type="PROSITE" id="PS51819">
    <property type="entry name" value="VOC"/>
    <property type="match status" value="1"/>
</dbReference>
<proteinExistence type="predicted"/>
<accession>A0ABT7NEE5</accession>
<dbReference type="InterPro" id="IPR004360">
    <property type="entry name" value="Glyas_Fos-R_dOase_dom"/>
</dbReference>
<dbReference type="RefSeq" id="WP_286661400.1">
    <property type="nucleotide sequence ID" value="NZ_JASZYV010000003.1"/>
</dbReference>
<name>A0ABT7NEE5_9BURK</name>
<dbReference type="InterPro" id="IPR029068">
    <property type="entry name" value="Glyas_Bleomycin-R_OHBP_Dase"/>
</dbReference>
<evidence type="ECO:0000313" key="3">
    <source>
        <dbReference type="Proteomes" id="UP001174908"/>
    </source>
</evidence>
<evidence type="ECO:0000259" key="1">
    <source>
        <dbReference type="PROSITE" id="PS51819"/>
    </source>
</evidence>
<dbReference type="EMBL" id="JASZYV010000003">
    <property type="protein sequence ID" value="MDM0046320.1"/>
    <property type="molecule type" value="Genomic_DNA"/>
</dbReference>
<reference evidence="2" key="1">
    <citation type="submission" date="2023-06" db="EMBL/GenBank/DDBJ databases">
        <authorList>
            <person name="Jiang Y."/>
            <person name="Liu Q."/>
        </authorList>
    </citation>
    <scope>NUCLEOTIDE SEQUENCE</scope>
    <source>
        <strain evidence="2">CGMCC 1.12089</strain>
    </source>
</reference>
<dbReference type="InterPro" id="IPR037523">
    <property type="entry name" value="VOC_core"/>
</dbReference>
<evidence type="ECO:0000313" key="2">
    <source>
        <dbReference type="EMBL" id="MDM0046320.1"/>
    </source>
</evidence>
<feature type="domain" description="VOC" evidence="1">
    <location>
        <begin position="4"/>
        <end position="123"/>
    </location>
</feature>
<sequence length="124" mass="13235">MQAAINWFEIPVINLDRAQDFYEKVLDRKLQRAEFGDGLVHAVFPHGDNATGGCLQTGPRPAANLTSGVRVYLDCSPSLGAALDRAMTAGAKVLQPRTDLPGDLGCYAVIADTEGNEVGLHALQ</sequence>
<keyword evidence="3" id="KW-1185">Reference proteome</keyword>
<dbReference type="PANTHER" id="PTHR33993:SF2">
    <property type="entry name" value="VOC DOMAIN-CONTAINING PROTEIN"/>
    <property type="match status" value="1"/>
</dbReference>
<dbReference type="SUPFAM" id="SSF54593">
    <property type="entry name" value="Glyoxalase/Bleomycin resistance protein/Dihydroxybiphenyl dioxygenase"/>
    <property type="match status" value="1"/>
</dbReference>
<dbReference type="Pfam" id="PF00903">
    <property type="entry name" value="Glyoxalase"/>
    <property type="match status" value="1"/>
</dbReference>